<dbReference type="Gene3D" id="3.40.50.720">
    <property type="entry name" value="NAD(P)-binding Rossmann-like Domain"/>
    <property type="match status" value="1"/>
</dbReference>
<protein>
    <recommendedName>
        <fullName evidence="4">Protochlorophyllide reductase</fullName>
    </recommendedName>
</protein>
<accession>A0A7S4C3A4</accession>
<reference evidence="3" key="1">
    <citation type="submission" date="2021-01" db="EMBL/GenBank/DDBJ databases">
        <authorList>
            <person name="Corre E."/>
            <person name="Pelletier E."/>
            <person name="Niang G."/>
            <person name="Scheremetjew M."/>
            <person name="Finn R."/>
            <person name="Kale V."/>
            <person name="Holt S."/>
            <person name="Cochrane G."/>
            <person name="Meng A."/>
            <person name="Brown T."/>
            <person name="Cohen L."/>
        </authorList>
    </citation>
    <scope>NUCLEOTIDE SEQUENCE</scope>
    <source>
        <strain evidence="3">CCMP645</strain>
    </source>
</reference>
<gene>
    <name evidence="3" type="ORF">PCAR00345_LOCUS38316</name>
</gene>
<sequence>MNCRRVAVVTGSNCGVGFAVASALAAPPHAYHVILACRSVARANDAAMKICKACPSASVSTVLLDTSDLDLVRTCCETLRGQVQAISVLINNAGIGGIGRPAEPTADGDDLVFRTNFVGHFMLTLGLLDLLFAGAPSRVVNVSSVTHRSGSAEWEASLPFHADARTYSSSKLALACFTTELNRRYGATHGLRAISANPGAVCSEIWFRGQQPPWQARLLRALFRCVFLSPAQGATPIVSAATATEWDAQAPKVKQKTATATAAAGAELPLRPNDAMESLYLCPYRTPTHCPMPWELHGPFAGARACSPHPLVRDAGACARLWEMTCIHLVQRTGRSPLALT</sequence>
<dbReference type="PANTHER" id="PTHR43157:SF31">
    <property type="entry name" value="PHOSPHATIDYLINOSITOL-GLYCAN BIOSYNTHESIS CLASS F PROTEIN"/>
    <property type="match status" value="1"/>
</dbReference>
<comment type="similarity">
    <text evidence="2">Belongs to the short-chain dehydrogenases/reductases (SDR) family.</text>
</comment>
<evidence type="ECO:0008006" key="4">
    <source>
        <dbReference type="Google" id="ProtNLM"/>
    </source>
</evidence>
<dbReference type="SUPFAM" id="SSF51735">
    <property type="entry name" value="NAD(P)-binding Rossmann-fold domains"/>
    <property type="match status" value="1"/>
</dbReference>
<dbReference type="PRINTS" id="PR00081">
    <property type="entry name" value="GDHRDH"/>
</dbReference>
<organism evidence="3">
    <name type="scientific">Chrysotila carterae</name>
    <name type="common">Marine alga</name>
    <name type="synonym">Syracosphaera carterae</name>
    <dbReference type="NCBI Taxonomy" id="13221"/>
    <lineage>
        <taxon>Eukaryota</taxon>
        <taxon>Haptista</taxon>
        <taxon>Haptophyta</taxon>
        <taxon>Prymnesiophyceae</taxon>
        <taxon>Isochrysidales</taxon>
        <taxon>Isochrysidaceae</taxon>
        <taxon>Chrysotila</taxon>
    </lineage>
</organism>
<dbReference type="InterPro" id="IPR002347">
    <property type="entry name" value="SDR_fam"/>
</dbReference>
<dbReference type="Pfam" id="PF00106">
    <property type="entry name" value="adh_short"/>
    <property type="match status" value="1"/>
</dbReference>
<keyword evidence="1" id="KW-0560">Oxidoreductase</keyword>
<proteinExistence type="inferred from homology"/>
<dbReference type="EMBL" id="HBIZ01061832">
    <property type="protein sequence ID" value="CAE0785608.1"/>
    <property type="molecule type" value="Transcribed_RNA"/>
</dbReference>
<dbReference type="InterPro" id="IPR036291">
    <property type="entry name" value="NAD(P)-bd_dom_sf"/>
</dbReference>
<dbReference type="AlphaFoldDB" id="A0A7S4C3A4"/>
<dbReference type="PANTHER" id="PTHR43157">
    <property type="entry name" value="PHOSPHATIDYLINOSITOL-GLYCAN BIOSYNTHESIS CLASS F PROTEIN-RELATED"/>
    <property type="match status" value="1"/>
</dbReference>
<evidence type="ECO:0000256" key="1">
    <source>
        <dbReference type="ARBA" id="ARBA00023002"/>
    </source>
</evidence>
<dbReference type="PRINTS" id="PR00080">
    <property type="entry name" value="SDRFAMILY"/>
</dbReference>
<dbReference type="GO" id="GO:0016491">
    <property type="term" value="F:oxidoreductase activity"/>
    <property type="evidence" value="ECO:0007669"/>
    <property type="project" value="UniProtKB-KW"/>
</dbReference>
<evidence type="ECO:0000256" key="2">
    <source>
        <dbReference type="RuleBase" id="RU000363"/>
    </source>
</evidence>
<evidence type="ECO:0000313" key="3">
    <source>
        <dbReference type="EMBL" id="CAE0785608.1"/>
    </source>
</evidence>
<name>A0A7S4C3A4_CHRCT</name>